<reference evidence="2" key="1">
    <citation type="submission" date="2020-07" db="EMBL/GenBank/DDBJ databases">
        <title>Huge and variable diversity of episymbiotic CPR bacteria and DPANN archaea in groundwater ecosystems.</title>
        <authorList>
            <person name="He C.Y."/>
            <person name="Keren R."/>
            <person name="Whittaker M."/>
            <person name="Farag I.F."/>
            <person name="Doudna J."/>
            <person name="Cate J.H.D."/>
            <person name="Banfield J.F."/>
        </authorList>
    </citation>
    <scope>NUCLEOTIDE SEQUENCE</scope>
    <source>
        <strain evidence="2">NC_groundwater_717_Ag_S-0.2um_59_8</strain>
    </source>
</reference>
<evidence type="ECO:0000313" key="3">
    <source>
        <dbReference type="Proteomes" id="UP000741360"/>
    </source>
</evidence>
<protein>
    <submittedName>
        <fullName evidence="2">Type 1 glutamine amidotransferase</fullName>
    </submittedName>
</protein>
<organism evidence="2 3">
    <name type="scientific">Tectimicrobiota bacterium</name>
    <dbReference type="NCBI Taxonomy" id="2528274"/>
    <lineage>
        <taxon>Bacteria</taxon>
        <taxon>Pseudomonadati</taxon>
        <taxon>Nitrospinota/Tectimicrobiota group</taxon>
        <taxon>Candidatus Tectimicrobiota</taxon>
    </lineage>
</organism>
<gene>
    <name evidence="2" type="ORF">HYY65_07395</name>
</gene>
<dbReference type="PROSITE" id="PS51273">
    <property type="entry name" value="GATASE_TYPE_1"/>
    <property type="match status" value="1"/>
</dbReference>
<comment type="caution">
    <text evidence="2">The sequence shown here is derived from an EMBL/GenBank/DDBJ whole genome shotgun (WGS) entry which is preliminary data.</text>
</comment>
<dbReference type="AlphaFoldDB" id="A0A932GQ68"/>
<dbReference type="FunFam" id="3.40.50.880:FF:000033">
    <property type="entry name" value="Glutamine amidotransferase class-I"/>
    <property type="match status" value="1"/>
</dbReference>
<proteinExistence type="predicted"/>
<dbReference type="PANTHER" id="PTHR42695:SF5">
    <property type="entry name" value="GLUTAMINE AMIDOTRANSFERASE YLR126C-RELATED"/>
    <property type="match status" value="1"/>
</dbReference>
<dbReference type="InterPro" id="IPR044992">
    <property type="entry name" value="ChyE-like"/>
</dbReference>
<dbReference type="Proteomes" id="UP000741360">
    <property type="component" value="Unassembled WGS sequence"/>
</dbReference>
<dbReference type="SUPFAM" id="SSF52317">
    <property type="entry name" value="Class I glutamine amidotransferase-like"/>
    <property type="match status" value="1"/>
</dbReference>
<dbReference type="GO" id="GO:0005829">
    <property type="term" value="C:cytosol"/>
    <property type="evidence" value="ECO:0007669"/>
    <property type="project" value="TreeGrafter"/>
</dbReference>
<name>A0A932GQ68_UNCTE</name>
<dbReference type="Gene3D" id="3.40.50.880">
    <property type="match status" value="1"/>
</dbReference>
<sequence length="236" mass="26720">MRPLLILQHFWSETPGTFEEVFVQQAVPYRKMKLYEGEGLPVSLSPYSGLLLMGGPMGVHDEDQYPWLVEEDRILKEALAHEMPILGVCLGSQLIAKAAGGKVTAGPRKEIGWYTLQLTADATRDPLFMGFPRQFEAFEWHGDIFELPAGAFPLASSELYPYQAFRIGSRAYGLLFHLEITEAMVNQFCSLFSGELQEVKDYIQETSILEDLPRRVSHLQVLARETFGRFCRLLAD</sequence>
<accession>A0A932GQ68</accession>
<dbReference type="Pfam" id="PF00117">
    <property type="entry name" value="GATase"/>
    <property type="match status" value="1"/>
</dbReference>
<dbReference type="InterPro" id="IPR029062">
    <property type="entry name" value="Class_I_gatase-like"/>
</dbReference>
<dbReference type="InterPro" id="IPR017926">
    <property type="entry name" value="GATASE"/>
</dbReference>
<dbReference type="EMBL" id="JACPSX010000136">
    <property type="protein sequence ID" value="MBI3014867.1"/>
    <property type="molecule type" value="Genomic_DNA"/>
</dbReference>
<evidence type="ECO:0000259" key="1">
    <source>
        <dbReference type="Pfam" id="PF00117"/>
    </source>
</evidence>
<dbReference type="CDD" id="cd01741">
    <property type="entry name" value="GATase1_1"/>
    <property type="match status" value="1"/>
</dbReference>
<keyword evidence="2" id="KW-0315">Glutamine amidotransferase</keyword>
<feature type="domain" description="Glutamine amidotransferase" evidence="1">
    <location>
        <begin position="45"/>
        <end position="181"/>
    </location>
</feature>
<dbReference type="PANTHER" id="PTHR42695">
    <property type="entry name" value="GLUTAMINE AMIDOTRANSFERASE YLR126C-RELATED"/>
    <property type="match status" value="1"/>
</dbReference>
<evidence type="ECO:0000313" key="2">
    <source>
        <dbReference type="EMBL" id="MBI3014867.1"/>
    </source>
</evidence>